<sequence length="89" mass="9445">MLIRESLSIIKREEPSRKRFASVSLANVGFLSTSGVASGKMDEKLSFAKYCPAPGSMIGSVSYARAQDTSKKRISFVGPGTATGRGSLN</sequence>
<proteinExistence type="predicted"/>
<dbReference type="Proteomes" id="UP000000311">
    <property type="component" value="Unassembled WGS sequence"/>
</dbReference>
<keyword evidence="2" id="KW-1185">Reference proteome</keyword>
<reference evidence="1 2" key="1">
    <citation type="journal article" date="2010" name="Science">
        <title>Genomic comparison of the ants Camponotus floridanus and Harpegnathos saltator.</title>
        <authorList>
            <person name="Bonasio R."/>
            <person name="Zhang G."/>
            <person name="Ye C."/>
            <person name="Mutti N.S."/>
            <person name="Fang X."/>
            <person name="Qin N."/>
            <person name="Donahue G."/>
            <person name="Yang P."/>
            <person name="Li Q."/>
            <person name="Li C."/>
            <person name="Zhang P."/>
            <person name="Huang Z."/>
            <person name="Berger S.L."/>
            <person name="Reinberg D."/>
            <person name="Wang J."/>
            <person name="Liebig J."/>
        </authorList>
    </citation>
    <scope>NUCLEOTIDE SEQUENCE [LARGE SCALE GENOMIC DNA]</scope>
    <source>
        <strain evidence="2">C129</strain>
    </source>
</reference>
<evidence type="ECO:0000313" key="2">
    <source>
        <dbReference type="Proteomes" id="UP000000311"/>
    </source>
</evidence>
<name>E2AHK1_CAMFO</name>
<protein>
    <submittedName>
        <fullName evidence="1">Uncharacterized protein</fullName>
    </submittedName>
</protein>
<accession>E2AHK1</accession>
<gene>
    <name evidence="1" type="ORF">EAG_06302</name>
</gene>
<evidence type="ECO:0000313" key="1">
    <source>
        <dbReference type="EMBL" id="EFN67071.1"/>
    </source>
</evidence>
<organism evidence="2">
    <name type="scientific">Camponotus floridanus</name>
    <name type="common">Florida carpenter ant</name>
    <dbReference type="NCBI Taxonomy" id="104421"/>
    <lineage>
        <taxon>Eukaryota</taxon>
        <taxon>Metazoa</taxon>
        <taxon>Ecdysozoa</taxon>
        <taxon>Arthropoda</taxon>
        <taxon>Hexapoda</taxon>
        <taxon>Insecta</taxon>
        <taxon>Pterygota</taxon>
        <taxon>Neoptera</taxon>
        <taxon>Endopterygota</taxon>
        <taxon>Hymenoptera</taxon>
        <taxon>Apocrita</taxon>
        <taxon>Aculeata</taxon>
        <taxon>Formicoidea</taxon>
        <taxon>Formicidae</taxon>
        <taxon>Formicinae</taxon>
        <taxon>Camponotus</taxon>
    </lineage>
</organism>
<dbReference type="EMBL" id="GL439552">
    <property type="protein sequence ID" value="EFN67071.1"/>
    <property type="molecule type" value="Genomic_DNA"/>
</dbReference>
<dbReference type="InParanoid" id="E2AHK1"/>
<dbReference type="AlphaFoldDB" id="E2AHK1"/>